<keyword evidence="13" id="KW-1185">Reference proteome</keyword>
<protein>
    <submittedName>
        <fullName evidence="12">Uncharacterized protein</fullName>
    </submittedName>
</protein>
<dbReference type="CDD" id="cd18793">
    <property type="entry name" value="SF2_C_SNF"/>
    <property type="match status" value="1"/>
</dbReference>
<feature type="region of interest" description="Disordered" evidence="9">
    <location>
        <begin position="1"/>
        <end position="70"/>
    </location>
</feature>
<accession>A0A9P8CCI4</accession>
<feature type="region of interest" description="Disordered" evidence="9">
    <location>
        <begin position="322"/>
        <end position="345"/>
    </location>
</feature>
<dbReference type="InterPro" id="IPR044574">
    <property type="entry name" value="ARIP4-like"/>
</dbReference>
<dbReference type="Pfam" id="PF00176">
    <property type="entry name" value="SNF2-rel_dom"/>
    <property type="match status" value="1"/>
</dbReference>
<dbReference type="PANTHER" id="PTHR45797">
    <property type="entry name" value="RAD54-LIKE"/>
    <property type="match status" value="1"/>
</dbReference>
<feature type="region of interest" description="Disordered" evidence="9">
    <location>
        <begin position="1596"/>
        <end position="1629"/>
    </location>
</feature>
<evidence type="ECO:0000256" key="5">
    <source>
        <dbReference type="ARBA" id="ARBA00022806"/>
    </source>
</evidence>
<comment type="similarity">
    <text evidence="2">Belongs to the SNF2/RAD54 helicase family.</text>
</comment>
<evidence type="ECO:0000313" key="13">
    <source>
        <dbReference type="Proteomes" id="UP000887226"/>
    </source>
</evidence>
<dbReference type="GO" id="GO:0003677">
    <property type="term" value="F:DNA binding"/>
    <property type="evidence" value="ECO:0007669"/>
    <property type="project" value="UniProtKB-KW"/>
</dbReference>
<comment type="subcellular location">
    <subcellularLocation>
        <location evidence="1">Nucleus</location>
    </subcellularLocation>
</comment>
<evidence type="ECO:0000256" key="3">
    <source>
        <dbReference type="ARBA" id="ARBA00022741"/>
    </source>
</evidence>
<dbReference type="GO" id="GO:0016887">
    <property type="term" value="F:ATP hydrolysis activity"/>
    <property type="evidence" value="ECO:0007669"/>
    <property type="project" value="InterPro"/>
</dbReference>
<dbReference type="Proteomes" id="UP000887226">
    <property type="component" value="Unassembled WGS sequence"/>
</dbReference>
<dbReference type="Gene3D" id="3.40.50.300">
    <property type="entry name" value="P-loop containing nucleotide triphosphate hydrolases"/>
    <property type="match status" value="1"/>
</dbReference>
<dbReference type="PROSITE" id="PS51194">
    <property type="entry name" value="HELICASE_CTER"/>
    <property type="match status" value="1"/>
</dbReference>
<dbReference type="InterPro" id="IPR014001">
    <property type="entry name" value="Helicase_ATP-bd"/>
</dbReference>
<evidence type="ECO:0000313" key="12">
    <source>
        <dbReference type="EMBL" id="KAG9241650.1"/>
    </source>
</evidence>
<dbReference type="SMART" id="SM00490">
    <property type="entry name" value="HELICc"/>
    <property type="match status" value="1"/>
</dbReference>
<dbReference type="EMBL" id="MU254176">
    <property type="protein sequence ID" value="KAG9241650.1"/>
    <property type="molecule type" value="Genomic_DNA"/>
</dbReference>
<dbReference type="InterPro" id="IPR027417">
    <property type="entry name" value="P-loop_NTPase"/>
</dbReference>
<feature type="domain" description="Helicase C-terminal" evidence="11">
    <location>
        <begin position="1074"/>
        <end position="1228"/>
    </location>
</feature>
<evidence type="ECO:0000259" key="11">
    <source>
        <dbReference type="PROSITE" id="PS51194"/>
    </source>
</evidence>
<dbReference type="GO" id="GO:0005524">
    <property type="term" value="F:ATP binding"/>
    <property type="evidence" value="ECO:0007669"/>
    <property type="project" value="UniProtKB-KW"/>
</dbReference>
<feature type="domain" description="Helicase ATP-binding" evidence="10">
    <location>
        <begin position="679"/>
        <end position="880"/>
    </location>
</feature>
<dbReference type="InterPro" id="IPR000330">
    <property type="entry name" value="SNF2_N"/>
</dbReference>
<evidence type="ECO:0000256" key="7">
    <source>
        <dbReference type="ARBA" id="ARBA00023125"/>
    </source>
</evidence>
<feature type="compositionally biased region" description="Basic and acidic residues" evidence="9">
    <location>
        <begin position="17"/>
        <end position="26"/>
    </location>
</feature>
<proteinExistence type="inferred from homology"/>
<feature type="region of interest" description="Disordered" evidence="9">
    <location>
        <begin position="1013"/>
        <end position="1038"/>
    </location>
</feature>
<dbReference type="InterPro" id="IPR038718">
    <property type="entry name" value="SNF2-like_sf"/>
</dbReference>
<feature type="region of interest" description="Disordered" evidence="9">
    <location>
        <begin position="1370"/>
        <end position="1395"/>
    </location>
</feature>
<feature type="compositionally biased region" description="Polar residues" evidence="9">
    <location>
        <begin position="568"/>
        <end position="590"/>
    </location>
</feature>
<organism evidence="12 13">
    <name type="scientific">Calycina marina</name>
    <dbReference type="NCBI Taxonomy" id="1763456"/>
    <lineage>
        <taxon>Eukaryota</taxon>
        <taxon>Fungi</taxon>
        <taxon>Dikarya</taxon>
        <taxon>Ascomycota</taxon>
        <taxon>Pezizomycotina</taxon>
        <taxon>Leotiomycetes</taxon>
        <taxon>Helotiales</taxon>
        <taxon>Pezizellaceae</taxon>
        <taxon>Calycina</taxon>
    </lineage>
</organism>
<dbReference type="InterPro" id="IPR049730">
    <property type="entry name" value="SNF2/RAD54-like_C"/>
</dbReference>
<evidence type="ECO:0000256" key="1">
    <source>
        <dbReference type="ARBA" id="ARBA00004123"/>
    </source>
</evidence>
<name>A0A9P8CCI4_9HELO</name>
<keyword evidence="3" id="KW-0547">Nucleotide-binding</keyword>
<dbReference type="Gene3D" id="3.40.50.10810">
    <property type="entry name" value="Tandem AAA-ATPase domain"/>
    <property type="match status" value="1"/>
</dbReference>
<evidence type="ECO:0000259" key="10">
    <source>
        <dbReference type="PROSITE" id="PS51192"/>
    </source>
</evidence>
<dbReference type="GO" id="GO:0005634">
    <property type="term" value="C:nucleus"/>
    <property type="evidence" value="ECO:0007669"/>
    <property type="project" value="UniProtKB-SubCell"/>
</dbReference>
<evidence type="ECO:0000256" key="4">
    <source>
        <dbReference type="ARBA" id="ARBA00022801"/>
    </source>
</evidence>
<dbReference type="PROSITE" id="PS51192">
    <property type="entry name" value="HELICASE_ATP_BIND_1"/>
    <property type="match status" value="1"/>
</dbReference>
<keyword evidence="6" id="KW-0067">ATP-binding</keyword>
<dbReference type="OrthoDB" id="2020972at2759"/>
<feature type="compositionally biased region" description="Acidic residues" evidence="9">
    <location>
        <begin position="553"/>
        <end position="563"/>
    </location>
</feature>
<sequence>MIVRKEPLTSWPEVDPEASKNARRFESLAAGLDENQDTFDPETLIRHNDSPGAEEIFPVYGESDEENEYDEKTWREIEEEQGTLGRPRMALKKQVISEEEAIQAIDEAVAEMVDDWRLRKFPKRQHKAFGVWRKYSKQPALQVNRLKAIATRLDHFKEDRIPKLHEEILKQPFTSQKQVKKQALSMETTIHDRQSLLWEQAIITQRQAPVRLPPRPRASKALKKTVAFLGDDEDGESIGSYENTSSSDSIDNFIVSGSEDELLELNLADGEKVEVGVEVEEDRDDGDSIEALDIDVDVTDASFPKTSTPAASTAIETTVRNPGFDLQPEREPGLAPVTPRKPRPVASVSMSPIVISSDEEAVRFHDLTIPQRKPTTNIMLKMPKPADKRESISLISDSDETTKLTDVGNLPRLDDPVSIGRYPVKEWIRIEDRERLVIAVLQRIAVGPRTSVVALASTLSTKQMWTDMTNTLEVLTAVDKNTLNGQSQESYEGTKYLLRLFWIYVTCKNQNVKLIKKGKATIEEGYDKYFSSFHALCKDFERGFGKAINADANYDDDDNDVEDEGPRSATQRKPQSTSPEYDAQSHSQMSVKKKLYKAKKLVEDATACDMRKCNQERLVEQEARRAEVRKDFPQFDGTQHDNIIINETKASHEGLITVNDGIGRLIKPHQVDGVRFMWNEVVAGQQGCLLAHTMGLGKTMQAITLLVAIAEASQSPDETISSQIPESLRTTKTLILCPPSLINNWMDELYFWVPKDLLVLQKVDVQYPAIQRLSIIKHWFENGGVLVMGYNMFSTLIHNKDTDERLAPLSKELHAEAKTHLLEGPSTIVADEAHKMKNVTAQISQAASQFKSLHRIALTGSPLSNNVLEYYSMIDWAVPGYFGPLKEFRQKYVVPIEEGLYEDSTSYQRRKSVKWLEILKSDVGPKINRANMSVLSKDLPPKKEFVVNVPLTNLQVKAYSLYVKEMQTSKPHQLTKDGGITNSTLWTWLAILRLICNHPACCKAQLLQRKNKTKTPVLPKKNEKGESSAATETTENDEDLGAGVSQSLIQQLSALFQSETNDIQEPTLSNKVTVLCQILDASKAAGDKVLLFTQSLHTITYLEKLFALQGRFYMKLDGKTLTSKRQAMVKEFNEGDAEIYLISTTAGGLGLNLQGANRVVIFDFKWNPTEETQAIGRAYRFGQKKPVFVYRFVAGGTFEGIVFNKMVFKTQLASRVIDCRRPNPKASILPSDYLFEPKSVEQKELDWVRGKDPQVLDYILNNHAEASTIREILETDSFEEELNDDLHPDDRKEVEIESKRAYLKRTNPAEYARQVKHKALAEQKAQQVAHQNAIAQQHGQKLTYQSPHYGAQQNGQKTPRQYSQHLPIVPGSTINSKTPNAEAQAVPATSASGPSHKVLSREVSMPFFDALTEALGDQAKALELRNPIIRHFSKRYGLDNDAAICDAVNLATNQLKLARGRYKSGSLDDKVFARAIIDSIESKKQAAIASLKTTLQRAVTSPAGPKTSGIPTNTLTAEASSSKTGPVVSTALTINNAELPVILKATAPATDNANTLEFAPKGFTRMTISNDKPAVNPAADTYEPNISNGSVNANVHVNGNGKIPKTSPERTARPSVLISPVPSEDTSDTESIQNLTLFRQSLHLRRQDPYESLSRSTNRKGLLSLLVLQVERALFEYRANLVTVLPPRSCQNGLRKRSRMPATVPIDKTRGQNHRFLSNCTLISPIFFKSQGWRIWDNQHSVWRDPRGIDTPLSIALLTSVFYRG</sequence>
<feature type="region of interest" description="Disordered" evidence="9">
    <location>
        <begin position="551"/>
        <end position="591"/>
    </location>
</feature>
<dbReference type="Pfam" id="PF00271">
    <property type="entry name" value="Helicase_C"/>
    <property type="match status" value="1"/>
</dbReference>
<feature type="compositionally biased region" description="Polar residues" evidence="9">
    <location>
        <begin position="1509"/>
        <end position="1521"/>
    </location>
</feature>
<dbReference type="GO" id="GO:0004386">
    <property type="term" value="F:helicase activity"/>
    <property type="evidence" value="ECO:0007669"/>
    <property type="project" value="UniProtKB-KW"/>
</dbReference>
<evidence type="ECO:0000256" key="9">
    <source>
        <dbReference type="SAM" id="MobiDB-lite"/>
    </source>
</evidence>
<dbReference type="Pfam" id="PF24580">
    <property type="entry name" value="DUF7607"/>
    <property type="match status" value="1"/>
</dbReference>
<dbReference type="CDD" id="cd18007">
    <property type="entry name" value="DEXHc_ATRX-like"/>
    <property type="match status" value="1"/>
</dbReference>
<evidence type="ECO:0000256" key="6">
    <source>
        <dbReference type="ARBA" id="ARBA00022840"/>
    </source>
</evidence>
<reference evidence="12" key="1">
    <citation type="journal article" date="2021" name="IMA Fungus">
        <title>Genomic characterization of three marine fungi, including Emericellopsis atlantica sp. nov. with signatures of a generalist lifestyle and marine biomass degradation.</title>
        <authorList>
            <person name="Hagestad O.C."/>
            <person name="Hou L."/>
            <person name="Andersen J.H."/>
            <person name="Hansen E.H."/>
            <person name="Altermark B."/>
            <person name="Li C."/>
            <person name="Kuhnert E."/>
            <person name="Cox R.J."/>
            <person name="Crous P.W."/>
            <person name="Spatafora J.W."/>
            <person name="Lail K."/>
            <person name="Amirebrahimi M."/>
            <person name="Lipzen A."/>
            <person name="Pangilinan J."/>
            <person name="Andreopoulos W."/>
            <person name="Hayes R.D."/>
            <person name="Ng V."/>
            <person name="Grigoriev I.V."/>
            <person name="Jackson S.A."/>
            <person name="Sutton T.D.S."/>
            <person name="Dobson A.D.W."/>
            <person name="Rama T."/>
        </authorList>
    </citation>
    <scope>NUCLEOTIDE SEQUENCE</scope>
    <source>
        <strain evidence="12">TRa3180A</strain>
    </source>
</reference>
<keyword evidence="8" id="KW-0539">Nucleus</keyword>
<gene>
    <name evidence="12" type="ORF">BJ878DRAFT_217508</name>
</gene>
<dbReference type="InterPro" id="IPR056026">
    <property type="entry name" value="DUF7607"/>
</dbReference>
<dbReference type="PANTHER" id="PTHR45797:SF1">
    <property type="entry name" value="HELICASE ARIP4"/>
    <property type="match status" value="1"/>
</dbReference>
<comment type="caution">
    <text evidence="12">The sequence shown here is derived from an EMBL/GenBank/DDBJ whole genome shotgun (WGS) entry which is preliminary data.</text>
</comment>
<evidence type="ECO:0000256" key="8">
    <source>
        <dbReference type="ARBA" id="ARBA00023242"/>
    </source>
</evidence>
<dbReference type="SMART" id="SM00487">
    <property type="entry name" value="DEXDc"/>
    <property type="match status" value="1"/>
</dbReference>
<keyword evidence="5" id="KW-0347">Helicase</keyword>
<feature type="region of interest" description="Disordered" evidence="9">
    <location>
        <begin position="1498"/>
        <end position="1521"/>
    </location>
</feature>
<dbReference type="InterPro" id="IPR001650">
    <property type="entry name" value="Helicase_C-like"/>
</dbReference>
<evidence type="ECO:0000256" key="2">
    <source>
        <dbReference type="ARBA" id="ARBA00007025"/>
    </source>
</evidence>
<dbReference type="SUPFAM" id="SSF52540">
    <property type="entry name" value="P-loop containing nucleoside triphosphate hydrolases"/>
    <property type="match status" value="2"/>
</dbReference>
<feature type="compositionally biased region" description="Polar residues" evidence="9">
    <location>
        <begin position="1372"/>
        <end position="1393"/>
    </location>
</feature>
<keyword evidence="7" id="KW-0238">DNA-binding</keyword>
<keyword evidence="4" id="KW-0378">Hydrolase</keyword>